<evidence type="ECO:0000256" key="3">
    <source>
        <dbReference type="ARBA" id="ARBA00022617"/>
    </source>
</evidence>
<dbReference type="AlphaFoldDB" id="A0A0C4E6M0"/>
<dbReference type="InterPro" id="IPR047146">
    <property type="entry name" value="Cyt_P450_E_CYP52_fungi"/>
</dbReference>
<keyword evidence="9" id="KW-0472">Membrane</keyword>
<evidence type="ECO:0000256" key="9">
    <source>
        <dbReference type="SAM" id="Phobius"/>
    </source>
</evidence>
<evidence type="ECO:0000256" key="1">
    <source>
        <dbReference type="ARBA" id="ARBA00001971"/>
    </source>
</evidence>
<gene>
    <name evidence="10" type="ORF">MAPG_08163</name>
</gene>
<dbReference type="STRING" id="644358.A0A0C4E6M0"/>
<reference evidence="11" key="5">
    <citation type="submission" date="2015-06" db="UniProtKB">
        <authorList>
            <consortium name="EnsemblFungi"/>
        </authorList>
    </citation>
    <scope>IDENTIFICATION</scope>
    <source>
        <strain evidence="11">ATCC 64411</strain>
    </source>
</reference>
<evidence type="ECO:0000256" key="8">
    <source>
        <dbReference type="RuleBase" id="RU000461"/>
    </source>
</evidence>
<evidence type="ECO:0000256" key="4">
    <source>
        <dbReference type="ARBA" id="ARBA00022723"/>
    </source>
</evidence>
<dbReference type="Pfam" id="PF00067">
    <property type="entry name" value="p450"/>
    <property type="match status" value="1"/>
</dbReference>
<comment type="similarity">
    <text evidence="2 8">Belongs to the cytochrome P450 family.</text>
</comment>
<proteinExistence type="inferred from homology"/>
<dbReference type="GO" id="GO:0020037">
    <property type="term" value="F:heme binding"/>
    <property type="evidence" value="ECO:0007669"/>
    <property type="project" value="InterPro"/>
</dbReference>
<dbReference type="InterPro" id="IPR002974">
    <property type="entry name" value="Cyt_P450_E_CYP52_ascomycetes"/>
</dbReference>
<name>A0A0C4E6M0_MAGP6</name>
<dbReference type="InterPro" id="IPR017972">
    <property type="entry name" value="Cyt_P450_CS"/>
</dbReference>
<comment type="cofactor">
    <cofactor evidence="1">
        <name>heme</name>
        <dbReference type="ChEBI" id="CHEBI:30413"/>
    </cofactor>
</comment>
<dbReference type="SUPFAM" id="SSF48264">
    <property type="entry name" value="Cytochrome P450"/>
    <property type="match status" value="1"/>
</dbReference>
<evidence type="ECO:0000256" key="5">
    <source>
        <dbReference type="ARBA" id="ARBA00023002"/>
    </source>
</evidence>
<dbReference type="OMA" id="FHQLARH"/>
<dbReference type="EMBL" id="ADBL01001973">
    <property type="status" value="NOT_ANNOTATED_CDS"/>
    <property type="molecule type" value="Genomic_DNA"/>
</dbReference>
<feature type="transmembrane region" description="Helical" evidence="9">
    <location>
        <begin position="6"/>
        <end position="28"/>
    </location>
</feature>
<keyword evidence="9" id="KW-1133">Transmembrane helix</keyword>
<keyword evidence="3 8" id="KW-0349">Heme</keyword>
<dbReference type="CDD" id="cd11063">
    <property type="entry name" value="CYP52"/>
    <property type="match status" value="1"/>
</dbReference>
<reference evidence="10" key="3">
    <citation type="submission" date="2011-03" db="EMBL/GenBank/DDBJ databases">
        <title>Annotation of Magnaporthe poae ATCC 64411.</title>
        <authorList>
            <person name="Ma L.-J."/>
            <person name="Dead R."/>
            <person name="Young S.K."/>
            <person name="Zeng Q."/>
            <person name="Gargeya S."/>
            <person name="Fitzgerald M."/>
            <person name="Haas B."/>
            <person name="Abouelleil A."/>
            <person name="Alvarado L."/>
            <person name="Arachchi H.M."/>
            <person name="Berlin A."/>
            <person name="Brown A."/>
            <person name="Chapman S.B."/>
            <person name="Chen Z."/>
            <person name="Dunbar C."/>
            <person name="Freedman E."/>
            <person name="Gearin G."/>
            <person name="Gellesch M."/>
            <person name="Goldberg J."/>
            <person name="Griggs A."/>
            <person name="Gujja S."/>
            <person name="Heiman D."/>
            <person name="Howarth C."/>
            <person name="Larson L."/>
            <person name="Lui A."/>
            <person name="MacDonald P.J.P."/>
            <person name="Mehta T."/>
            <person name="Montmayeur A."/>
            <person name="Murphy C."/>
            <person name="Neiman D."/>
            <person name="Pearson M."/>
            <person name="Priest M."/>
            <person name="Roberts A."/>
            <person name="Saif S."/>
            <person name="Shea T."/>
            <person name="Shenoy N."/>
            <person name="Sisk P."/>
            <person name="Stolte C."/>
            <person name="Sykes S."/>
            <person name="Yandava C."/>
            <person name="Wortman J."/>
            <person name="Nusbaum C."/>
            <person name="Birren B."/>
        </authorList>
    </citation>
    <scope>NUCLEOTIDE SEQUENCE</scope>
    <source>
        <strain evidence="10">ATCC 64411</strain>
    </source>
</reference>
<reference evidence="10" key="2">
    <citation type="submission" date="2010-05" db="EMBL/GenBank/DDBJ databases">
        <title>The Genome Sequence of Magnaporthe poae strain ATCC 64411.</title>
        <authorList>
            <consortium name="The Broad Institute Genome Sequencing Platform"/>
            <consortium name="Broad Institute Genome Sequencing Center for Infectious Disease"/>
            <person name="Ma L.-J."/>
            <person name="Dead R."/>
            <person name="Young S."/>
            <person name="Zeng Q."/>
            <person name="Koehrsen M."/>
            <person name="Alvarado L."/>
            <person name="Berlin A."/>
            <person name="Chapman S.B."/>
            <person name="Chen Z."/>
            <person name="Freedman E."/>
            <person name="Gellesch M."/>
            <person name="Goldberg J."/>
            <person name="Griggs A."/>
            <person name="Gujja S."/>
            <person name="Heilman E.R."/>
            <person name="Heiman D."/>
            <person name="Hepburn T."/>
            <person name="Howarth C."/>
            <person name="Jen D."/>
            <person name="Larson L."/>
            <person name="Mehta T."/>
            <person name="Neiman D."/>
            <person name="Pearson M."/>
            <person name="Roberts A."/>
            <person name="Saif S."/>
            <person name="Shea T."/>
            <person name="Shenoy N."/>
            <person name="Sisk P."/>
            <person name="Stolte C."/>
            <person name="Sykes S."/>
            <person name="Walk T."/>
            <person name="White J."/>
            <person name="Yandava C."/>
            <person name="Haas B."/>
            <person name="Nusbaum C."/>
            <person name="Birren B."/>
        </authorList>
    </citation>
    <scope>NUCLEOTIDE SEQUENCE</scope>
    <source>
        <strain evidence="10">ATCC 64411</strain>
    </source>
</reference>
<sequence length="524" mass="60289">MGLIPILGLTGFTATIVYWLVQLTSVWLRRRRIASRNLCQPPRKLFQWDPFLGIDVVLENLRAARNYGFLALLKKRHAENGLTFTTNTFFRTTINTCDPKVIQSVLALQFHDFEMGSLRRKSASPLLGRGIFTTDNEIWAHQRALIRPSFVRAQVTDFTVFEHHVNQLIQLIERENYTVDLQQLFFRMVLDSNSEYLFGESVGLMSSDGADSAHTFHSALDYAQQGTILRLRLGNIMFIHRDQKFRDACKTVHAYAEKFVAQALEFRRRQEKLASKEKQSDTLVDVDVDGEPKDEFGRHKYVFLNELAKDTDDPILLRDQIVNMLLAARDTTAGLISFAFFLLARSPRAWNKLRADVLAHYTEPLTHEALMEMTYLRYVVQETLRLFPPIATNSRMANKDTWLPAGGGPDGKQPLLVRKRNVVTYSTFVMHRRPEHFGPDADEFRPERWEDARPGWEFLPFNGGPRVCPGQKFANTEASYTIARLARAFKAIHSVDPDEDWREQLTLSLTLNNGVRVRLEPDDQ</sequence>
<dbReference type="GO" id="GO:0016712">
    <property type="term" value="F:oxidoreductase activity, acting on paired donors, with incorporation or reduction of molecular oxygen, reduced flavin or flavoprotein as one donor, and incorporation of one atom of oxygen"/>
    <property type="evidence" value="ECO:0007669"/>
    <property type="project" value="InterPro"/>
</dbReference>
<keyword evidence="9" id="KW-0812">Transmembrane</keyword>
<dbReference type="VEuPathDB" id="FungiDB:MAPG_08163"/>
<dbReference type="EnsemblFungi" id="MAPG_08163T0">
    <property type="protein sequence ID" value="MAPG_08163T0"/>
    <property type="gene ID" value="MAPG_08163"/>
</dbReference>
<evidence type="ECO:0000256" key="6">
    <source>
        <dbReference type="ARBA" id="ARBA00023004"/>
    </source>
</evidence>
<dbReference type="PRINTS" id="PR01239">
    <property type="entry name" value="EP450IICYP52"/>
</dbReference>
<evidence type="ECO:0000313" key="12">
    <source>
        <dbReference type="Proteomes" id="UP000011715"/>
    </source>
</evidence>
<evidence type="ECO:0000256" key="2">
    <source>
        <dbReference type="ARBA" id="ARBA00010617"/>
    </source>
</evidence>
<dbReference type="OrthoDB" id="1470350at2759"/>
<dbReference type="eggNOG" id="KOG0157">
    <property type="taxonomic scope" value="Eukaryota"/>
</dbReference>
<protein>
    <recommendedName>
        <fullName evidence="13">N-alkane-inducible cytochrome P450</fullName>
    </recommendedName>
</protein>
<dbReference type="PROSITE" id="PS00086">
    <property type="entry name" value="CYTOCHROME_P450"/>
    <property type="match status" value="1"/>
</dbReference>
<organism evidence="11 12">
    <name type="scientific">Magnaporthiopsis poae (strain ATCC 64411 / 73-15)</name>
    <name type="common">Kentucky bluegrass fungus</name>
    <name type="synonym">Magnaporthe poae</name>
    <dbReference type="NCBI Taxonomy" id="644358"/>
    <lineage>
        <taxon>Eukaryota</taxon>
        <taxon>Fungi</taxon>
        <taxon>Dikarya</taxon>
        <taxon>Ascomycota</taxon>
        <taxon>Pezizomycotina</taxon>
        <taxon>Sordariomycetes</taxon>
        <taxon>Sordariomycetidae</taxon>
        <taxon>Magnaporthales</taxon>
        <taxon>Magnaporthaceae</taxon>
        <taxon>Magnaporthiopsis</taxon>
    </lineage>
</organism>
<dbReference type="PANTHER" id="PTHR24287:SF1">
    <property type="entry name" value="P450, PUTATIVE (EUROFUNG)-RELATED"/>
    <property type="match status" value="1"/>
</dbReference>
<reference evidence="12" key="1">
    <citation type="submission" date="2010-05" db="EMBL/GenBank/DDBJ databases">
        <title>The genome sequence of Magnaporthe poae strain ATCC 64411.</title>
        <authorList>
            <person name="Ma L.-J."/>
            <person name="Dead R."/>
            <person name="Young S."/>
            <person name="Zeng Q."/>
            <person name="Koehrsen M."/>
            <person name="Alvarado L."/>
            <person name="Berlin A."/>
            <person name="Chapman S.B."/>
            <person name="Chen Z."/>
            <person name="Freedman E."/>
            <person name="Gellesch M."/>
            <person name="Goldberg J."/>
            <person name="Griggs A."/>
            <person name="Gujja S."/>
            <person name="Heilman E.R."/>
            <person name="Heiman D."/>
            <person name="Hepburn T."/>
            <person name="Howarth C."/>
            <person name="Jen D."/>
            <person name="Larson L."/>
            <person name="Mehta T."/>
            <person name="Neiman D."/>
            <person name="Pearson M."/>
            <person name="Roberts A."/>
            <person name="Saif S."/>
            <person name="Shea T."/>
            <person name="Shenoy N."/>
            <person name="Sisk P."/>
            <person name="Stolte C."/>
            <person name="Sykes S."/>
            <person name="Walk T."/>
            <person name="White J."/>
            <person name="Yandava C."/>
            <person name="Haas B."/>
            <person name="Nusbaum C."/>
            <person name="Birren B."/>
        </authorList>
    </citation>
    <scope>NUCLEOTIDE SEQUENCE [LARGE SCALE GENOMIC DNA]</scope>
    <source>
        <strain evidence="12">ATCC 64411 / 73-15</strain>
    </source>
</reference>
<dbReference type="Proteomes" id="UP000011715">
    <property type="component" value="Unassembled WGS sequence"/>
</dbReference>
<keyword evidence="4 8" id="KW-0479">Metal-binding</keyword>
<keyword evidence="7 8" id="KW-0503">Monooxygenase</keyword>
<keyword evidence="6 8" id="KW-0408">Iron</keyword>
<dbReference type="EMBL" id="GL876972">
    <property type="protein sequence ID" value="KLU89189.1"/>
    <property type="molecule type" value="Genomic_DNA"/>
</dbReference>
<evidence type="ECO:0000313" key="10">
    <source>
        <dbReference type="EMBL" id="KLU89189.1"/>
    </source>
</evidence>
<evidence type="ECO:0000313" key="11">
    <source>
        <dbReference type="EnsemblFungi" id="MAPG_08163T0"/>
    </source>
</evidence>
<evidence type="ECO:0000256" key="7">
    <source>
        <dbReference type="ARBA" id="ARBA00023033"/>
    </source>
</evidence>
<dbReference type="GO" id="GO:0005506">
    <property type="term" value="F:iron ion binding"/>
    <property type="evidence" value="ECO:0007669"/>
    <property type="project" value="InterPro"/>
</dbReference>
<dbReference type="PRINTS" id="PR00385">
    <property type="entry name" value="P450"/>
</dbReference>
<dbReference type="Gene3D" id="1.10.630.10">
    <property type="entry name" value="Cytochrome P450"/>
    <property type="match status" value="1"/>
</dbReference>
<keyword evidence="12" id="KW-1185">Reference proteome</keyword>
<dbReference type="InterPro" id="IPR036396">
    <property type="entry name" value="Cyt_P450_sf"/>
</dbReference>
<accession>A0A0C4E6M0</accession>
<keyword evidence="5 8" id="KW-0560">Oxidoreductase</keyword>
<dbReference type="PANTHER" id="PTHR24287">
    <property type="entry name" value="P450, PUTATIVE (EUROFUNG)-RELATED"/>
    <property type="match status" value="1"/>
</dbReference>
<evidence type="ECO:0008006" key="13">
    <source>
        <dbReference type="Google" id="ProtNLM"/>
    </source>
</evidence>
<dbReference type="InterPro" id="IPR001128">
    <property type="entry name" value="Cyt_P450"/>
</dbReference>
<reference evidence="11" key="4">
    <citation type="journal article" date="2015" name="G3 (Bethesda)">
        <title>Genome sequences of three phytopathogenic species of the Magnaporthaceae family of fungi.</title>
        <authorList>
            <person name="Okagaki L.H."/>
            <person name="Nunes C.C."/>
            <person name="Sailsbery J."/>
            <person name="Clay B."/>
            <person name="Brown D."/>
            <person name="John T."/>
            <person name="Oh Y."/>
            <person name="Young N."/>
            <person name="Fitzgerald M."/>
            <person name="Haas B.J."/>
            <person name="Zeng Q."/>
            <person name="Young S."/>
            <person name="Adiconis X."/>
            <person name="Fan L."/>
            <person name="Levin J.Z."/>
            <person name="Mitchell T.K."/>
            <person name="Okubara P.A."/>
            <person name="Farman M.L."/>
            <person name="Kohn L.M."/>
            <person name="Birren B."/>
            <person name="Ma L.-J."/>
            <person name="Dean R.A."/>
        </authorList>
    </citation>
    <scope>NUCLEOTIDE SEQUENCE</scope>
    <source>
        <strain evidence="11">ATCC 64411 / 73-15</strain>
    </source>
</reference>